<evidence type="ECO:0000313" key="9">
    <source>
        <dbReference type="Proteomes" id="UP000824540"/>
    </source>
</evidence>
<dbReference type="CDD" id="cd12395">
    <property type="entry name" value="RRM2_RBM34"/>
    <property type="match status" value="1"/>
</dbReference>
<dbReference type="Gene3D" id="3.30.70.330">
    <property type="match status" value="2"/>
</dbReference>
<dbReference type="PANTHER" id="PTHR23236">
    <property type="entry name" value="EUKARYOTIC TRANSLATION INITIATION FACTOR 4B/4H"/>
    <property type="match status" value="1"/>
</dbReference>
<feature type="domain" description="RRM" evidence="7">
    <location>
        <begin position="216"/>
        <end position="293"/>
    </location>
</feature>
<feature type="compositionally biased region" description="Basic residues" evidence="6">
    <location>
        <begin position="382"/>
        <end position="402"/>
    </location>
</feature>
<protein>
    <recommendedName>
        <fullName evidence="7">RRM domain-containing protein</fullName>
    </recommendedName>
</protein>
<dbReference type="InterPro" id="IPR034221">
    <property type="entry name" value="RBM34_RRM2"/>
</dbReference>
<dbReference type="PROSITE" id="PS50102">
    <property type="entry name" value="RRM"/>
    <property type="match status" value="1"/>
</dbReference>
<organism evidence="8 9">
    <name type="scientific">Albula glossodonta</name>
    <name type="common">roundjaw bonefish</name>
    <dbReference type="NCBI Taxonomy" id="121402"/>
    <lineage>
        <taxon>Eukaryota</taxon>
        <taxon>Metazoa</taxon>
        <taxon>Chordata</taxon>
        <taxon>Craniata</taxon>
        <taxon>Vertebrata</taxon>
        <taxon>Euteleostomi</taxon>
        <taxon>Actinopterygii</taxon>
        <taxon>Neopterygii</taxon>
        <taxon>Teleostei</taxon>
        <taxon>Albuliformes</taxon>
        <taxon>Albulidae</taxon>
        <taxon>Albula</taxon>
    </lineage>
</organism>
<dbReference type="SUPFAM" id="SSF54928">
    <property type="entry name" value="RNA-binding domain, RBD"/>
    <property type="match status" value="1"/>
</dbReference>
<evidence type="ECO:0000313" key="8">
    <source>
        <dbReference type="EMBL" id="KAG9339029.1"/>
    </source>
</evidence>
<evidence type="ECO:0000256" key="6">
    <source>
        <dbReference type="SAM" id="MobiDB-lite"/>
    </source>
</evidence>
<evidence type="ECO:0000259" key="7">
    <source>
        <dbReference type="PROSITE" id="PS50102"/>
    </source>
</evidence>
<dbReference type="GO" id="GO:0005730">
    <property type="term" value="C:nucleolus"/>
    <property type="evidence" value="ECO:0007669"/>
    <property type="project" value="UniProtKB-SubCell"/>
</dbReference>
<evidence type="ECO:0000256" key="4">
    <source>
        <dbReference type="ARBA" id="ARBA00023242"/>
    </source>
</evidence>
<keyword evidence="9" id="KW-1185">Reference proteome</keyword>
<dbReference type="GO" id="GO:0000463">
    <property type="term" value="P:maturation of LSU-rRNA from tricistronic rRNA transcript (SSU-rRNA, 5.8S rRNA, LSU-rRNA)"/>
    <property type="evidence" value="ECO:0007669"/>
    <property type="project" value="TreeGrafter"/>
</dbReference>
<feature type="compositionally biased region" description="Basic and acidic residues" evidence="6">
    <location>
        <begin position="87"/>
        <end position="105"/>
    </location>
</feature>
<gene>
    <name evidence="8" type="ORF">JZ751_024224</name>
</gene>
<comment type="subcellular location">
    <subcellularLocation>
        <location evidence="1">Nucleus</location>
        <location evidence="1">Nucleolus</location>
    </subcellularLocation>
</comment>
<dbReference type="InterPro" id="IPR035979">
    <property type="entry name" value="RBD_domain_sf"/>
</dbReference>
<keyword evidence="3 5" id="KW-0694">RNA-binding</keyword>
<evidence type="ECO:0000256" key="5">
    <source>
        <dbReference type="PROSITE-ProRule" id="PRU00176"/>
    </source>
</evidence>
<feature type="compositionally biased region" description="Polar residues" evidence="6">
    <location>
        <begin position="69"/>
        <end position="80"/>
    </location>
</feature>
<reference evidence="8" key="1">
    <citation type="thesis" date="2021" institute="BYU ScholarsArchive" country="Provo, UT, USA">
        <title>Applications of and Algorithms for Genome Assembly and Genomic Analyses with an Emphasis on Marine Teleosts.</title>
        <authorList>
            <person name="Pickett B.D."/>
        </authorList>
    </citation>
    <scope>NUCLEOTIDE SEQUENCE</scope>
    <source>
        <strain evidence="8">HI-2016</strain>
    </source>
</reference>
<evidence type="ECO:0000256" key="2">
    <source>
        <dbReference type="ARBA" id="ARBA00007077"/>
    </source>
</evidence>
<dbReference type="GO" id="GO:0019843">
    <property type="term" value="F:rRNA binding"/>
    <property type="evidence" value="ECO:0007669"/>
    <property type="project" value="TreeGrafter"/>
</dbReference>
<dbReference type="EMBL" id="JAFBMS010000059">
    <property type="protein sequence ID" value="KAG9339029.1"/>
    <property type="molecule type" value="Genomic_DNA"/>
</dbReference>
<dbReference type="PANTHER" id="PTHR23236:SF25">
    <property type="entry name" value="RNA-BINDING PROTEIN 34"/>
    <property type="match status" value="1"/>
</dbReference>
<dbReference type="SMART" id="SM00360">
    <property type="entry name" value="RRM"/>
    <property type="match status" value="1"/>
</dbReference>
<dbReference type="InterPro" id="IPR000504">
    <property type="entry name" value="RRM_dom"/>
</dbReference>
<evidence type="ECO:0000256" key="3">
    <source>
        <dbReference type="ARBA" id="ARBA00022884"/>
    </source>
</evidence>
<feature type="compositionally biased region" description="Basic residues" evidence="6">
    <location>
        <begin position="119"/>
        <end position="128"/>
    </location>
</feature>
<dbReference type="AlphaFoldDB" id="A0A8T2NFI7"/>
<dbReference type="InterPro" id="IPR012677">
    <property type="entry name" value="Nucleotide-bd_a/b_plait_sf"/>
</dbReference>
<feature type="region of interest" description="Disordered" evidence="6">
    <location>
        <begin position="291"/>
        <end position="402"/>
    </location>
</feature>
<proteinExistence type="inferred from homology"/>
<accession>A0A8T2NFI7</accession>
<keyword evidence="4" id="KW-0539">Nucleus</keyword>
<dbReference type="OrthoDB" id="442677at2759"/>
<name>A0A8T2NFI7_9TELE</name>
<feature type="region of interest" description="Disordered" evidence="6">
    <location>
        <begin position="51"/>
        <end position="151"/>
    </location>
</feature>
<feature type="compositionally biased region" description="Basic residues" evidence="6">
    <location>
        <begin position="291"/>
        <end position="301"/>
    </location>
</feature>
<comment type="caution">
    <text evidence="8">The sequence shown here is derived from an EMBL/GenBank/DDBJ whole genome shotgun (WGS) entry which is preliminary data.</text>
</comment>
<evidence type="ECO:0000256" key="1">
    <source>
        <dbReference type="ARBA" id="ARBA00004604"/>
    </source>
</evidence>
<dbReference type="Pfam" id="PF00076">
    <property type="entry name" value="RRM_1"/>
    <property type="match status" value="1"/>
</dbReference>
<comment type="similarity">
    <text evidence="2">Belongs to the RRM RBM34 family.</text>
</comment>
<dbReference type="Proteomes" id="UP000824540">
    <property type="component" value="Unassembled WGS sequence"/>
</dbReference>
<sequence length="402" mass="43640">MKKKSTEDREACEVSKQKGDYAVGQVSGSLFPQKSTSGSSVLSALFSTGSSAPSLLFVPAPKPVPKAPETSSEDTASTSPKVQTLKKVTEKKKTAAEKVLEKRESALQNADEEDGVKRSTSKKTKRKATGTTEGAEGDEQEPAQKKKRINRAEERIKNKRTVRKVHPKRQSINAYVVFTAADGAMNALQRNGLEIEKGFHIRVDRASKSGSHDHKRSIFVGNLPYDVNEEPLRAHFEECGKVEAVRLVRDKNSGMGKGFGYVLFESIDSVQLALKLDSSEFEGRKIRVKRSVKKEKQKKVATGKGPNARATKSPNKGGAPAKASGKGTGPGERGQKKGFKGRPGQGPRNKSSAPPSQHRPGKTQGGTFFKGEMATPGGQKPKQGKGLKKKFKPRKRDKAIHI</sequence>
<feature type="compositionally biased region" description="Low complexity" evidence="6">
    <location>
        <begin position="314"/>
        <end position="325"/>
    </location>
</feature>
<dbReference type="FunFam" id="3.30.70.330:FF:000511">
    <property type="entry name" value="RNA binding motif protein 34"/>
    <property type="match status" value="1"/>
</dbReference>